<dbReference type="Proteomes" id="UP000280834">
    <property type="component" value="Unassembled WGS sequence"/>
</dbReference>
<keyword evidence="2" id="KW-1185">Reference proteome</keyword>
<evidence type="ECO:0000313" key="3">
    <source>
        <dbReference type="WBParaSite" id="BTMF_0000496401-mRNA-1"/>
    </source>
</evidence>
<reference evidence="3" key="1">
    <citation type="submission" date="2017-02" db="UniProtKB">
        <authorList>
            <consortium name="WormBaseParasite"/>
        </authorList>
    </citation>
    <scope>IDENTIFICATION</scope>
</reference>
<protein>
    <submittedName>
        <fullName evidence="3">Ovule protein</fullName>
    </submittedName>
</protein>
<dbReference type="WBParaSite" id="BTMF_0000496401-mRNA-1">
    <property type="protein sequence ID" value="BTMF_0000496401-mRNA-1"/>
    <property type="gene ID" value="BTMF_0000496401"/>
</dbReference>
<accession>A0A0R3QF20</accession>
<reference evidence="1 2" key="2">
    <citation type="submission" date="2018-11" db="EMBL/GenBank/DDBJ databases">
        <authorList>
            <consortium name="Pathogen Informatics"/>
        </authorList>
    </citation>
    <scope>NUCLEOTIDE SEQUENCE [LARGE SCALE GENOMIC DNA]</scope>
</reference>
<dbReference type="EMBL" id="UZAG01004134">
    <property type="protein sequence ID" value="VDO16425.1"/>
    <property type="molecule type" value="Genomic_DNA"/>
</dbReference>
<name>A0A0R3QF20_9BILA</name>
<dbReference type="AlphaFoldDB" id="A0A0R3QF20"/>
<proteinExistence type="predicted"/>
<organism evidence="3">
    <name type="scientific">Brugia timori</name>
    <dbReference type="NCBI Taxonomy" id="42155"/>
    <lineage>
        <taxon>Eukaryota</taxon>
        <taxon>Metazoa</taxon>
        <taxon>Ecdysozoa</taxon>
        <taxon>Nematoda</taxon>
        <taxon>Chromadorea</taxon>
        <taxon>Rhabditida</taxon>
        <taxon>Spirurina</taxon>
        <taxon>Spiruromorpha</taxon>
        <taxon>Filarioidea</taxon>
        <taxon>Onchocercidae</taxon>
        <taxon>Brugia</taxon>
    </lineage>
</organism>
<evidence type="ECO:0000313" key="1">
    <source>
        <dbReference type="EMBL" id="VDO16425.1"/>
    </source>
</evidence>
<sequence>MVDGRMQNERRINVVLFNSVQFSSECQYSFSSEYKCLKSLKIFGTLSPLSKIKRFLVSFNSLRINRIVCCAAISSVASVR</sequence>
<evidence type="ECO:0000313" key="2">
    <source>
        <dbReference type="Proteomes" id="UP000280834"/>
    </source>
</evidence>
<gene>
    <name evidence="1" type="ORF">BTMF_LOCUS4250</name>
</gene>